<evidence type="ECO:0000313" key="1">
    <source>
        <dbReference type="EMBL" id="RGP35370.1"/>
    </source>
</evidence>
<dbReference type="EMBL" id="QWEY01000017">
    <property type="protein sequence ID" value="RGP35370.1"/>
    <property type="molecule type" value="Genomic_DNA"/>
</dbReference>
<sequence length="110" mass="11577">MKLTFSPVRMDTALTASVQGDTITLNGETLDFGPLPEGAILPRDAINNPWIAGDVSRDAAGVLIVPLILPHGASAPPETCWPEPQSVSDGPVALPPYAMDITEDAQNDQD</sequence>
<name>A0A411YX71_9RHOB</name>
<proteinExistence type="predicted"/>
<gene>
    <name evidence="1" type="ORF">D1012_20420</name>
</gene>
<organism evidence="1 2">
    <name type="scientific">Pseudotabrizicola alkalilacus</name>
    <dbReference type="NCBI Taxonomy" id="2305252"/>
    <lineage>
        <taxon>Bacteria</taxon>
        <taxon>Pseudomonadati</taxon>
        <taxon>Pseudomonadota</taxon>
        <taxon>Alphaproteobacteria</taxon>
        <taxon>Rhodobacterales</taxon>
        <taxon>Paracoccaceae</taxon>
        <taxon>Pseudotabrizicola</taxon>
    </lineage>
</organism>
<dbReference type="AlphaFoldDB" id="A0A411YX71"/>
<reference evidence="1 2" key="1">
    <citation type="submission" date="2018-08" db="EMBL/GenBank/DDBJ databases">
        <title>Flavobacterium tibetense sp. nov., isolated from a wetland YonghuCo on Tibetan Plateau.</title>
        <authorList>
            <person name="Phurbu D."/>
            <person name="Lu H."/>
            <person name="Xing P."/>
        </authorList>
    </citation>
    <scope>NUCLEOTIDE SEQUENCE [LARGE SCALE GENOMIC DNA]</scope>
    <source>
        <strain evidence="1 2">DJC</strain>
    </source>
</reference>
<evidence type="ECO:0000313" key="2">
    <source>
        <dbReference type="Proteomes" id="UP000284547"/>
    </source>
</evidence>
<keyword evidence="2" id="KW-1185">Reference proteome</keyword>
<dbReference type="OrthoDB" id="8373799at2"/>
<protein>
    <submittedName>
        <fullName evidence="1">Uncharacterized protein</fullName>
    </submittedName>
</protein>
<dbReference type="RefSeq" id="WP_118156027.1">
    <property type="nucleotide sequence ID" value="NZ_QWEY01000017.1"/>
</dbReference>
<dbReference type="Proteomes" id="UP000284547">
    <property type="component" value="Unassembled WGS sequence"/>
</dbReference>
<accession>A0A411YX71</accession>
<comment type="caution">
    <text evidence="1">The sequence shown here is derived from an EMBL/GenBank/DDBJ whole genome shotgun (WGS) entry which is preliminary data.</text>
</comment>